<dbReference type="EMBL" id="CP009286">
    <property type="protein sequence ID" value="AIQ64990.1"/>
    <property type="molecule type" value="Genomic_DNA"/>
</dbReference>
<accession>A0A089LXY6</accession>
<gene>
    <name evidence="1" type="ORF">PSTEL_19610</name>
</gene>
<keyword evidence="2" id="KW-1185">Reference proteome</keyword>
<name>A0A089LXY6_9BACL</name>
<dbReference type="KEGG" id="pste:PSTEL_19610"/>
<dbReference type="AlphaFoldDB" id="A0A089LXY6"/>
<dbReference type="Proteomes" id="UP000029507">
    <property type="component" value="Chromosome"/>
</dbReference>
<organism evidence="1 2">
    <name type="scientific">Paenibacillus stellifer</name>
    <dbReference type="NCBI Taxonomy" id="169760"/>
    <lineage>
        <taxon>Bacteria</taxon>
        <taxon>Bacillati</taxon>
        <taxon>Bacillota</taxon>
        <taxon>Bacilli</taxon>
        <taxon>Bacillales</taxon>
        <taxon>Paenibacillaceae</taxon>
        <taxon>Paenibacillus</taxon>
    </lineage>
</organism>
<protein>
    <submittedName>
        <fullName evidence="1">Uncharacterized protein</fullName>
    </submittedName>
</protein>
<sequence length="60" mass="6969">MSFLEDIGIIPSTKSKWQLILKHRTPSALPTYFLFYPKKTKNAIFRILQLESGQTGSWIQ</sequence>
<reference evidence="1 2" key="1">
    <citation type="submission" date="2014-08" db="EMBL/GenBank/DDBJ databases">
        <title>Comparative genomics of the Paenibacillus odorifer group.</title>
        <authorList>
            <person name="den Bakker H.C."/>
            <person name="Tsai Y.-C."/>
            <person name="Martin N."/>
            <person name="Korlach J."/>
            <person name="Wiedmann M."/>
        </authorList>
    </citation>
    <scope>NUCLEOTIDE SEQUENCE [LARGE SCALE GENOMIC DNA]</scope>
    <source>
        <strain evidence="1 2">DSM 14472</strain>
    </source>
</reference>
<proteinExistence type="predicted"/>
<evidence type="ECO:0000313" key="2">
    <source>
        <dbReference type="Proteomes" id="UP000029507"/>
    </source>
</evidence>
<evidence type="ECO:0000313" key="1">
    <source>
        <dbReference type="EMBL" id="AIQ64990.1"/>
    </source>
</evidence>
<dbReference type="HOGENOM" id="CLU_2937353_0_0_9"/>